<comment type="subunit">
    <text evidence="10">Forms a cyclic heterotetrameric complex composed of two molecules of XerC and two molecules of XerD.</text>
</comment>
<protein>
    <recommendedName>
        <fullName evidence="10">Tyrosine recombinase XerC</fullName>
    </recommendedName>
</protein>
<keyword evidence="7 10" id="KW-0238">DNA-binding</keyword>
<evidence type="ECO:0000256" key="5">
    <source>
        <dbReference type="ARBA" id="ARBA00022829"/>
    </source>
</evidence>
<dbReference type="InterPro" id="IPR023009">
    <property type="entry name" value="Tyrosine_recombinase_XerC/XerD"/>
</dbReference>
<evidence type="ECO:0000259" key="11">
    <source>
        <dbReference type="PROSITE" id="PS51898"/>
    </source>
</evidence>
<dbReference type="InterPro" id="IPR044068">
    <property type="entry name" value="CB"/>
</dbReference>
<comment type="similarity">
    <text evidence="10">Belongs to the 'phage' integrase family. XerC subfamily.</text>
</comment>
<feature type="active site" evidence="10">
    <location>
        <position position="246"/>
    </location>
</feature>
<evidence type="ECO:0000256" key="4">
    <source>
        <dbReference type="ARBA" id="ARBA00022618"/>
    </source>
</evidence>
<sequence>MSNWSVSIKQFEGYLQLEKSLSANSVEAYVRDIGKLRQYLEISKLPASPAQVTTRILRDFLAWLGELGMSATSQARTLSGIKAFFSFMIMEDLLTLDPTDTLEAPKVGRKLPDTLSYEEITRVLEAVDMSTNEGTRNRAILETLYSSGLRVSELTDLRLSNLYADQGFVRVTGKGNKERLVPIGRDALKHIGFYISGVRCHLDIEPGHEDFVFLNRRGTKLSRVMIFNIIKDVVDKAGIGKVVSPHTFRHSFATHLIEGGADLRAVQEMLGHESITTTEIYTHLDRDYLRQIITEFHPRS</sequence>
<dbReference type="GO" id="GO:0009037">
    <property type="term" value="F:tyrosine-based site-specific recombinase activity"/>
    <property type="evidence" value="ECO:0007669"/>
    <property type="project" value="UniProtKB-UniRule"/>
</dbReference>
<evidence type="ECO:0000256" key="9">
    <source>
        <dbReference type="ARBA" id="ARBA00023306"/>
    </source>
</evidence>
<dbReference type="InterPro" id="IPR010998">
    <property type="entry name" value="Integrase_recombinase_N"/>
</dbReference>
<keyword evidence="9 10" id="KW-0131">Cell cycle</keyword>
<dbReference type="PANTHER" id="PTHR30349:SF81">
    <property type="entry name" value="TYROSINE RECOMBINASE XERC"/>
    <property type="match status" value="1"/>
</dbReference>
<dbReference type="InterPro" id="IPR004107">
    <property type="entry name" value="Integrase_SAM-like_N"/>
</dbReference>
<proteinExistence type="inferred from homology"/>
<evidence type="ECO:0000313" key="14">
    <source>
        <dbReference type="Proteomes" id="UP000228535"/>
    </source>
</evidence>
<dbReference type="PROSITE" id="PS51898">
    <property type="entry name" value="TYR_RECOMBINASE"/>
    <property type="match status" value="1"/>
</dbReference>
<dbReference type="Pfam" id="PF02899">
    <property type="entry name" value="Phage_int_SAM_1"/>
    <property type="match status" value="1"/>
</dbReference>
<comment type="function">
    <text evidence="10">Site-specific tyrosine recombinase, which acts by catalyzing the cutting and rejoining of the recombining DNA molecules. The XerC-XerD complex is essential to convert dimers of the bacterial chromosome into monomers to permit their segregation at cell division. It also contributes to the segregational stability of plasmids.</text>
</comment>
<dbReference type="Proteomes" id="UP000228535">
    <property type="component" value="Unassembled WGS sequence"/>
</dbReference>
<accession>A0A2M9BQA3</accession>
<dbReference type="NCBIfam" id="TIGR02225">
    <property type="entry name" value="recomb_XerD"/>
    <property type="match status" value="1"/>
</dbReference>
<dbReference type="Gene3D" id="1.10.150.130">
    <property type="match status" value="1"/>
</dbReference>
<feature type="domain" description="Tyr recombinase" evidence="11">
    <location>
        <begin position="110"/>
        <end position="294"/>
    </location>
</feature>
<evidence type="ECO:0000256" key="1">
    <source>
        <dbReference type="ARBA" id="ARBA00004496"/>
    </source>
</evidence>
<dbReference type="RefSeq" id="WP_100335798.1">
    <property type="nucleotide sequence ID" value="NZ_PGFA01000001.1"/>
</dbReference>
<dbReference type="InterPro" id="IPR011932">
    <property type="entry name" value="Recomb_XerD"/>
</dbReference>
<dbReference type="PROSITE" id="PS51900">
    <property type="entry name" value="CB"/>
    <property type="match status" value="1"/>
</dbReference>
<evidence type="ECO:0000313" key="13">
    <source>
        <dbReference type="EMBL" id="PJJ60134.1"/>
    </source>
</evidence>
<dbReference type="AlphaFoldDB" id="A0A2M9BQA3"/>
<dbReference type="Gene3D" id="1.10.443.10">
    <property type="entry name" value="Intergrase catalytic core"/>
    <property type="match status" value="1"/>
</dbReference>
<feature type="active site" description="O-(3'-phospho-DNA)-tyrosine intermediate" evidence="10">
    <location>
        <position position="281"/>
    </location>
</feature>
<feature type="active site" evidence="10">
    <location>
        <position position="174"/>
    </location>
</feature>
<dbReference type="SUPFAM" id="SSF56349">
    <property type="entry name" value="DNA breaking-rejoining enzymes"/>
    <property type="match status" value="1"/>
</dbReference>
<dbReference type="InterPro" id="IPR050090">
    <property type="entry name" value="Tyrosine_recombinase_XerCD"/>
</dbReference>
<feature type="active site" evidence="10">
    <location>
        <position position="249"/>
    </location>
</feature>
<keyword evidence="5 10" id="KW-0159">Chromosome partition</keyword>
<dbReference type="GO" id="GO:0003677">
    <property type="term" value="F:DNA binding"/>
    <property type="evidence" value="ECO:0007669"/>
    <property type="project" value="UniProtKB-UniRule"/>
</dbReference>
<dbReference type="InterPro" id="IPR002104">
    <property type="entry name" value="Integrase_catalytic"/>
</dbReference>
<dbReference type="InterPro" id="IPR013762">
    <property type="entry name" value="Integrase-like_cat_sf"/>
</dbReference>
<name>A0A2M9BQA3_9BACT</name>
<comment type="similarity">
    <text evidence="2">Belongs to the 'phage' integrase family. XerD subfamily.</text>
</comment>
<feature type="active site" evidence="10">
    <location>
        <position position="150"/>
    </location>
</feature>
<dbReference type="HAMAP" id="MF_01808">
    <property type="entry name" value="Recomb_XerC_XerD"/>
    <property type="match status" value="1"/>
</dbReference>
<evidence type="ECO:0000259" key="12">
    <source>
        <dbReference type="PROSITE" id="PS51900"/>
    </source>
</evidence>
<dbReference type="GO" id="GO:0006313">
    <property type="term" value="P:DNA transposition"/>
    <property type="evidence" value="ECO:0007669"/>
    <property type="project" value="UniProtKB-UniRule"/>
</dbReference>
<dbReference type="OrthoDB" id="9801717at2"/>
<organism evidence="13 14">
    <name type="scientific">Hymenobacter chitinivorans DSM 11115</name>
    <dbReference type="NCBI Taxonomy" id="1121954"/>
    <lineage>
        <taxon>Bacteria</taxon>
        <taxon>Pseudomonadati</taxon>
        <taxon>Bacteroidota</taxon>
        <taxon>Cytophagia</taxon>
        <taxon>Cytophagales</taxon>
        <taxon>Hymenobacteraceae</taxon>
        <taxon>Hymenobacter</taxon>
    </lineage>
</organism>
<keyword evidence="8 10" id="KW-0233">DNA recombination</keyword>
<keyword evidence="4 10" id="KW-0132">Cell division</keyword>
<dbReference type="GO" id="GO:0007059">
    <property type="term" value="P:chromosome segregation"/>
    <property type="evidence" value="ECO:0007669"/>
    <property type="project" value="UniProtKB-UniRule"/>
</dbReference>
<reference evidence="13 14" key="1">
    <citation type="submission" date="2017-11" db="EMBL/GenBank/DDBJ databases">
        <title>Genomic Encyclopedia of Archaeal and Bacterial Type Strains, Phase II (KMG-II): From Individual Species to Whole Genera.</title>
        <authorList>
            <person name="Goeker M."/>
        </authorList>
    </citation>
    <scope>NUCLEOTIDE SEQUENCE [LARGE SCALE GENOMIC DNA]</scope>
    <source>
        <strain evidence="13 14">DSM 11115</strain>
    </source>
</reference>
<feature type="active site" evidence="10">
    <location>
        <position position="272"/>
    </location>
</feature>
<feature type="domain" description="Core-binding (CB)" evidence="12">
    <location>
        <begin position="2"/>
        <end position="89"/>
    </location>
</feature>
<dbReference type="NCBIfam" id="NF001399">
    <property type="entry name" value="PRK00283.1"/>
    <property type="match status" value="1"/>
</dbReference>
<comment type="subcellular location">
    <subcellularLocation>
        <location evidence="1 10">Cytoplasm</location>
    </subcellularLocation>
</comment>
<dbReference type="PANTHER" id="PTHR30349">
    <property type="entry name" value="PHAGE INTEGRASE-RELATED"/>
    <property type="match status" value="1"/>
</dbReference>
<evidence type="ECO:0000256" key="2">
    <source>
        <dbReference type="ARBA" id="ARBA00010450"/>
    </source>
</evidence>
<evidence type="ECO:0000256" key="10">
    <source>
        <dbReference type="HAMAP-Rule" id="MF_01808"/>
    </source>
</evidence>
<gene>
    <name evidence="10" type="primary">xerC</name>
    <name evidence="13" type="ORF">CLV45_1559</name>
</gene>
<dbReference type="EMBL" id="PGFA01000001">
    <property type="protein sequence ID" value="PJJ60134.1"/>
    <property type="molecule type" value="Genomic_DNA"/>
</dbReference>
<keyword evidence="14" id="KW-1185">Reference proteome</keyword>
<comment type="caution">
    <text evidence="13">The sequence shown here is derived from an EMBL/GenBank/DDBJ whole genome shotgun (WGS) entry which is preliminary data.</text>
</comment>
<evidence type="ECO:0000256" key="6">
    <source>
        <dbReference type="ARBA" id="ARBA00022908"/>
    </source>
</evidence>
<evidence type="ECO:0000256" key="7">
    <source>
        <dbReference type="ARBA" id="ARBA00023125"/>
    </source>
</evidence>
<dbReference type="CDD" id="cd00798">
    <property type="entry name" value="INT_XerDC_C"/>
    <property type="match status" value="1"/>
</dbReference>
<evidence type="ECO:0000256" key="3">
    <source>
        <dbReference type="ARBA" id="ARBA00022490"/>
    </source>
</evidence>
<dbReference type="Pfam" id="PF00589">
    <property type="entry name" value="Phage_integrase"/>
    <property type="match status" value="1"/>
</dbReference>
<dbReference type="InterPro" id="IPR011010">
    <property type="entry name" value="DNA_brk_join_enz"/>
</dbReference>
<dbReference type="GO" id="GO:0005737">
    <property type="term" value="C:cytoplasm"/>
    <property type="evidence" value="ECO:0007669"/>
    <property type="project" value="UniProtKB-SubCell"/>
</dbReference>
<keyword evidence="3 10" id="KW-0963">Cytoplasm</keyword>
<evidence type="ECO:0000256" key="8">
    <source>
        <dbReference type="ARBA" id="ARBA00023172"/>
    </source>
</evidence>
<dbReference type="GO" id="GO:0051301">
    <property type="term" value="P:cell division"/>
    <property type="evidence" value="ECO:0007669"/>
    <property type="project" value="UniProtKB-KW"/>
</dbReference>
<keyword evidence="6 10" id="KW-0229">DNA integration</keyword>